<comment type="caution">
    <text evidence="1">The sequence shown here is derived from an EMBL/GenBank/DDBJ whole genome shotgun (WGS) entry which is preliminary data.</text>
</comment>
<accession>A0ABY2Q2P6</accession>
<keyword evidence="2" id="KW-1185">Reference proteome</keyword>
<dbReference type="Gene3D" id="3.10.450.50">
    <property type="match status" value="1"/>
</dbReference>
<organism evidence="1 2">
    <name type="scientific">Ollibium composti</name>
    <dbReference type="NCBI Taxonomy" id="2675109"/>
    <lineage>
        <taxon>Bacteria</taxon>
        <taxon>Pseudomonadati</taxon>
        <taxon>Pseudomonadota</taxon>
        <taxon>Alphaproteobacteria</taxon>
        <taxon>Hyphomicrobiales</taxon>
        <taxon>Phyllobacteriaceae</taxon>
        <taxon>Ollibium</taxon>
    </lineage>
</organism>
<reference evidence="1 2" key="1">
    <citation type="submission" date="2019-04" db="EMBL/GenBank/DDBJ databases">
        <title>Mesorhizobium composti sp. nov., isolated from compost.</title>
        <authorList>
            <person name="Lin S.-Y."/>
            <person name="Hameed A."/>
            <person name="Hsieh Y.-T."/>
            <person name="Young C.-C."/>
        </authorList>
    </citation>
    <scope>NUCLEOTIDE SEQUENCE [LARGE SCALE GENOMIC DNA]</scope>
    <source>
        <strain evidence="1 2">CC-YTH430</strain>
    </source>
</reference>
<sequence length="142" mass="15798">MSLPATLFDRASAEVIALHRFFVQWYNRATADAADFSLFERAMGPGMHMIPPSGAALDRDQVIGHVRANRGAFDNDFAIEIADIRLSWQAGNAIVVTYVEKQRRAGEATARRASALFTENPSAPNGVEWRHLHETWMQAAND</sequence>
<dbReference type="InterPro" id="IPR016918">
    <property type="entry name" value="UCP029394"/>
</dbReference>
<dbReference type="InterPro" id="IPR032710">
    <property type="entry name" value="NTF2-like_dom_sf"/>
</dbReference>
<evidence type="ECO:0000313" key="1">
    <source>
        <dbReference type="EMBL" id="THF55262.1"/>
    </source>
</evidence>
<dbReference type="SUPFAM" id="SSF54427">
    <property type="entry name" value="NTF2-like"/>
    <property type="match status" value="1"/>
</dbReference>
<dbReference type="EMBL" id="SSNY01000012">
    <property type="protein sequence ID" value="THF55262.1"/>
    <property type="molecule type" value="Genomic_DNA"/>
</dbReference>
<name>A0ABY2Q2P6_9HYPH</name>
<dbReference type="Proteomes" id="UP000306441">
    <property type="component" value="Unassembled WGS sequence"/>
</dbReference>
<dbReference type="RefSeq" id="WP_136359687.1">
    <property type="nucleotide sequence ID" value="NZ_SSNY01000012.1"/>
</dbReference>
<proteinExistence type="predicted"/>
<evidence type="ECO:0008006" key="3">
    <source>
        <dbReference type="Google" id="ProtNLM"/>
    </source>
</evidence>
<protein>
    <recommendedName>
        <fullName evidence="3">DUF4440 domain-containing protein</fullName>
    </recommendedName>
</protein>
<gene>
    <name evidence="1" type="ORF">E6C48_18640</name>
</gene>
<dbReference type="PIRSF" id="PIRSF029394">
    <property type="entry name" value="UCP029394"/>
    <property type="match status" value="1"/>
</dbReference>
<evidence type="ECO:0000313" key="2">
    <source>
        <dbReference type="Proteomes" id="UP000306441"/>
    </source>
</evidence>